<dbReference type="HOGENOM" id="CLU_1414406_0_0_11"/>
<organism evidence="3 4">
    <name type="scientific">Stackebrandtia nassauensis (strain DSM 44728 / CIP 108903 / NRRL B-16338 / NBRC 102104 / LLR-40K-21)</name>
    <dbReference type="NCBI Taxonomy" id="446470"/>
    <lineage>
        <taxon>Bacteria</taxon>
        <taxon>Bacillati</taxon>
        <taxon>Actinomycetota</taxon>
        <taxon>Actinomycetes</taxon>
        <taxon>Glycomycetales</taxon>
        <taxon>Glycomycetaceae</taxon>
        <taxon>Stackebrandtia</taxon>
    </lineage>
</organism>
<dbReference type="Pfam" id="PF01471">
    <property type="entry name" value="PG_binding_1"/>
    <property type="match status" value="1"/>
</dbReference>
<dbReference type="STRING" id="446470.Snas_1725"/>
<sequence>MRNRKRKIAMGVGAAALVVGGVAGVAGIASADPGTKAVEYVDGFGNVNDDFNDHQREAGVLCDGCENSSDTDLVTLWQSILASDGYLGLDEIDGDFGAATADATAAWQGDNELDPTGEVDQATWATADDYLELGDNGYDVFYPGDEQGGVNLERDPDDGTYDLLDVTDPAGATYANASGEGYIWIFEESIKLTAAE</sequence>
<dbReference type="KEGG" id="sna:Snas_1725"/>
<dbReference type="EMBL" id="CP001778">
    <property type="protein sequence ID" value="ADD41423.1"/>
    <property type="molecule type" value="Genomic_DNA"/>
</dbReference>
<name>D3PXG0_STANL</name>
<dbReference type="InterPro" id="IPR036366">
    <property type="entry name" value="PGBDSf"/>
</dbReference>
<proteinExistence type="predicted"/>
<keyword evidence="1" id="KW-0732">Signal</keyword>
<dbReference type="OrthoDB" id="5244994at2"/>
<dbReference type="SUPFAM" id="SSF47090">
    <property type="entry name" value="PGBD-like"/>
    <property type="match status" value="1"/>
</dbReference>
<dbReference type="eggNOG" id="COG3409">
    <property type="taxonomic scope" value="Bacteria"/>
</dbReference>
<evidence type="ECO:0000256" key="1">
    <source>
        <dbReference type="SAM" id="SignalP"/>
    </source>
</evidence>
<dbReference type="AlphaFoldDB" id="D3PXG0"/>
<protein>
    <submittedName>
        <fullName evidence="3">Peptidoglycan-binding domain 1 protein</fullName>
    </submittedName>
</protein>
<feature type="signal peptide" evidence="1">
    <location>
        <begin position="1"/>
        <end position="31"/>
    </location>
</feature>
<dbReference type="InterPro" id="IPR036365">
    <property type="entry name" value="PGBD-like_sf"/>
</dbReference>
<gene>
    <name evidence="3" type="ordered locus">Snas_1725</name>
</gene>
<dbReference type="Gene3D" id="1.10.101.10">
    <property type="entry name" value="PGBD-like superfamily/PGBD"/>
    <property type="match status" value="1"/>
</dbReference>
<keyword evidence="4" id="KW-1185">Reference proteome</keyword>
<reference evidence="3 4" key="1">
    <citation type="journal article" date="2009" name="Stand. Genomic Sci.">
        <title>Complete genome sequence of Stackebrandtia nassauensis type strain (LLR-40K-21).</title>
        <authorList>
            <person name="Munk C."/>
            <person name="Lapidus A."/>
            <person name="Copeland A."/>
            <person name="Jando M."/>
            <person name="Mayilraj S."/>
            <person name="Glavina Del Rio T."/>
            <person name="Nolan M."/>
            <person name="Chen F."/>
            <person name="Lucas S."/>
            <person name="Tice H."/>
            <person name="Cheng J.F."/>
            <person name="Han C."/>
            <person name="Detter J.C."/>
            <person name="Bruce D."/>
            <person name="Goodwin L."/>
            <person name="Chain P."/>
            <person name="Pitluck S."/>
            <person name="Goker M."/>
            <person name="Ovchinikova G."/>
            <person name="Pati A."/>
            <person name="Ivanova N."/>
            <person name="Mavromatis K."/>
            <person name="Chen A."/>
            <person name="Palaniappan K."/>
            <person name="Land M."/>
            <person name="Hauser L."/>
            <person name="Chang Y.J."/>
            <person name="Jeffries C.D."/>
            <person name="Bristow J."/>
            <person name="Eisen J.A."/>
            <person name="Markowitz V."/>
            <person name="Hugenholtz P."/>
            <person name="Kyrpides N.C."/>
            <person name="Klenk H.P."/>
        </authorList>
    </citation>
    <scope>NUCLEOTIDE SEQUENCE [LARGE SCALE GENOMIC DNA]</scope>
    <source>
        <strain evidence="4">DSM 44728 / CIP 108903 / NRRL B-16338 / NBRC 102104 / LLR-40K-21</strain>
    </source>
</reference>
<feature type="domain" description="Peptidoglycan binding-like" evidence="2">
    <location>
        <begin position="73"/>
        <end position="125"/>
    </location>
</feature>
<dbReference type="Proteomes" id="UP000000844">
    <property type="component" value="Chromosome"/>
</dbReference>
<evidence type="ECO:0000259" key="2">
    <source>
        <dbReference type="Pfam" id="PF01471"/>
    </source>
</evidence>
<dbReference type="InterPro" id="IPR002477">
    <property type="entry name" value="Peptidoglycan-bd-like"/>
</dbReference>
<evidence type="ECO:0000313" key="4">
    <source>
        <dbReference type="Proteomes" id="UP000000844"/>
    </source>
</evidence>
<accession>D3PXG0</accession>
<dbReference type="RefSeq" id="WP_013016994.1">
    <property type="nucleotide sequence ID" value="NC_013947.1"/>
</dbReference>
<evidence type="ECO:0000313" key="3">
    <source>
        <dbReference type="EMBL" id="ADD41423.1"/>
    </source>
</evidence>
<feature type="chain" id="PRO_5003048054" evidence="1">
    <location>
        <begin position="32"/>
        <end position="196"/>
    </location>
</feature>